<gene>
    <name evidence="2" type="ORF">GCM10009560_37320</name>
</gene>
<evidence type="ECO:0000313" key="3">
    <source>
        <dbReference type="Proteomes" id="UP001501578"/>
    </source>
</evidence>
<keyword evidence="3" id="KW-1185">Reference proteome</keyword>
<keyword evidence="2" id="KW-0378">Hydrolase</keyword>
<protein>
    <submittedName>
        <fullName evidence="2">Endonuclease/exonuclease/phosphatase family protein</fullName>
    </submittedName>
</protein>
<dbReference type="EMBL" id="BAAAHQ010000017">
    <property type="protein sequence ID" value="GAA0931979.1"/>
    <property type="molecule type" value="Genomic_DNA"/>
</dbReference>
<dbReference type="RefSeq" id="WP_343951156.1">
    <property type="nucleotide sequence ID" value="NZ_BAAAHQ010000017.1"/>
</dbReference>
<feature type="domain" description="Endonuclease/exonuclease/phosphatase" evidence="1">
    <location>
        <begin position="6"/>
        <end position="220"/>
    </location>
</feature>
<dbReference type="InterPro" id="IPR036691">
    <property type="entry name" value="Endo/exonu/phosph_ase_sf"/>
</dbReference>
<keyword evidence="2" id="KW-0540">Nuclease</keyword>
<dbReference type="SUPFAM" id="SSF56219">
    <property type="entry name" value="DNase I-like"/>
    <property type="match status" value="1"/>
</dbReference>
<comment type="caution">
    <text evidence="2">The sequence shown here is derived from an EMBL/GenBank/DDBJ whole genome shotgun (WGS) entry which is preliminary data.</text>
</comment>
<organism evidence="2 3">
    <name type="scientific">Nonomuraea longicatena</name>
    <dbReference type="NCBI Taxonomy" id="83682"/>
    <lineage>
        <taxon>Bacteria</taxon>
        <taxon>Bacillati</taxon>
        <taxon>Actinomycetota</taxon>
        <taxon>Actinomycetes</taxon>
        <taxon>Streptosporangiales</taxon>
        <taxon>Streptosporangiaceae</taxon>
        <taxon>Nonomuraea</taxon>
    </lineage>
</organism>
<dbReference type="Proteomes" id="UP001501578">
    <property type="component" value="Unassembled WGS sequence"/>
</dbReference>
<dbReference type="InterPro" id="IPR005135">
    <property type="entry name" value="Endo/exonuclease/phosphatase"/>
</dbReference>
<accession>A0ABP4A9M1</accession>
<dbReference type="Pfam" id="PF03372">
    <property type="entry name" value="Exo_endo_phos"/>
    <property type="match status" value="1"/>
</dbReference>
<evidence type="ECO:0000313" key="2">
    <source>
        <dbReference type="EMBL" id="GAA0931979.1"/>
    </source>
</evidence>
<evidence type="ECO:0000259" key="1">
    <source>
        <dbReference type="Pfam" id="PF03372"/>
    </source>
</evidence>
<keyword evidence="2" id="KW-0255">Endonuclease</keyword>
<sequence>MGVRVGTYNVRGMKDDVPALVRVITAMRADVLCVQEAPRLLFWRGRRRELAEAAGMRVAAGRRLGGVAVYVSARARILHAESHVLKIFIGLEIRGMALAVVEVDGLRLAVGSIHLDLDAAARMQHAVEAIALVRAAATRFGAVPVIAGDLNEQSAEPTWRYVAGQLADCYPRAPRGDGMTFTARQPRKRIDAIFAGPGLDVVSCGGAEAVAGDLAAATDHLPVVADVRVTQVTGG</sequence>
<name>A0ABP4A9M1_9ACTN</name>
<dbReference type="Gene3D" id="3.60.10.10">
    <property type="entry name" value="Endonuclease/exonuclease/phosphatase"/>
    <property type="match status" value="1"/>
</dbReference>
<reference evidence="3" key="1">
    <citation type="journal article" date="2019" name="Int. J. Syst. Evol. Microbiol.">
        <title>The Global Catalogue of Microorganisms (GCM) 10K type strain sequencing project: providing services to taxonomists for standard genome sequencing and annotation.</title>
        <authorList>
            <consortium name="The Broad Institute Genomics Platform"/>
            <consortium name="The Broad Institute Genome Sequencing Center for Infectious Disease"/>
            <person name="Wu L."/>
            <person name="Ma J."/>
        </authorList>
    </citation>
    <scope>NUCLEOTIDE SEQUENCE [LARGE SCALE GENOMIC DNA]</scope>
    <source>
        <strain evidence="3">JCM 11136</strain>
    </source>
</reference>
<dbReference type="GO" id="GO:0004519">
    <property type="term" value="F:endonuclease activity"/>
    <property type="evidence" value="ECO:0007669"/>
    <property type="project" value="UniProtKB-KW"/>
</dbReference>
<proteinExistence type="predicted"/>